<dbReference type="PANTHER" id="PTHR30154:SF34">
    <property type="entry name" value="TRANSCRIPTIONAL REGULATOR AZLB"/>
    <property type="match status" value="1"/>
</dbReference>
<dbReference type="CDD" id="cd00090">
    <property type="entry name" value="HTH_ARSR"/>
    <property type="match status" value="1"/>
</dbReference>
<dbReference type="InterPro" id="IPR036388">
    <property type="entry name" value="WH-like_DNA-bd_sf"/>
</dbReference>
<dbReference type="InterPro" id="IPR019888">
    <property type="entry name" value="Tscrpt_reg_AsnC-like"/>
</dbReference>
<name>A0A1M5AW28_9FIRM</name>
<sequence length="154" mass="17661">MKSDQPDHIDYRIIEILQQDARTPLKEIARQVFLSSPAVSARIQRLIDAQYITGFHAIVDNKKFGFHIKAFINLEVHQMDKDTFYPFIRSQNCVIGCNFVTGDYSMLLEAVFPSTEKLDAFLNELQKFGKTKTQIVFSTVIEHRGPTISEIPPK</sequence>
<dbReference type="InterPro" id="IPR000485">
    <property type="entry name" value="AsnC-type_HTH_dom"/>
</dbReference>
<dbReference type="GO" id="GO:0043565">
    <property type="term" value="F:sequence-specific DNA binding"/>
    <property type="evidence" value="ECO:0007669"/>
    <property type="project" value="InterPro"/>
</dbReference>
<keyword evidence="1" id="KW-0805">Transcription regulation</keyword>
<dbReference type="InterPro" id="IPR036390">
    <property type="entry name" value="WH_DNA-bd_sf"/>
</dbReference>
<evidence type="ECO:0000256" key="2">
    <source>
        <dbReference type="ARBA" id="ARBA00023125"/>
    </source>
</evidence>
<keyword evidence="2" id="KW-0238">DNA-binding</keyword>
<dbReference type="Pfam" id="PF01037">
    <property type="entry name" value="AsnC_trans_reg"/>
    <property type="match status" value="1"/>
</dbReference>
<reference evidence="5 6" key="1">
    <citation type="submission" date="2016-11" db="EMBL/GenBank/DDBJ databases">
        <authorList>
            <person name="Jaros S."/>
            <person name="Januszkiewicz K."/>
            <person name="Wedrychowicz H."/>
        </authorList>
    </citation>
    <scope>NUCLEOTIDE SEQUENCE [LARGE SCALE GENOMIC DNA]</scope>
    <source>
        <strain evidence="5 6">DSM 10502</strain>
    </source>
</reference>
<evidence type="ECO:0000259" key="4">
    <source>
        <dbReference type="PROSITE" id="PS50956"/>
    </source>
</evidence>
<accession>A0A1M5AW28</accession>
<dbReference type="SMART" id="SM00344">
    <property type="entry name" value="HTH_ASNC"/>
    <property type="match status" value="1"/>
</dbReference>
<dbReference type="EMBL" id="FQUG01000015">
    <property type="protein sequence ID" value="SHF34464.1"/>
    <property type="molecule type" value="Genomic_DNA"/>
</dbReference>
<evidence type="ECO:0000313" key="6">
    <source>
        <dbReference type="Proteomes" id="UP000184404"/>
    </source>
</evidence>
<dbReference type="GO" id="GO:0043200">
    <property type="term" value="P:response to amino acid"/>
    <property type="evidence" value="ECO:0007669"/>
    <property type="project" value="TreeGrafter"/>
</dbReference>
<dbReference type="Gene3D" id="3.30.70.920">
    <property type="match status" value="1"/>
</dbReference>
<dbReference type="RefSeq" id="WP_072936523.1">
    <property type="nucleotide sequence ID" value="NZ_FQUG01000015.1"/>
</dbReference>
<dbReference type="AlphaFoldDB" id="A0A1M5AW28"/>
<dbReference type="Pfam" id="PF13404">
    <property type="entry name" value="HTH_AsnC-type"/>
    <property type="match status" value="1"/>
</dbReference>
<dbReference type="InterPro" id="IPR019887">
    <property type="entry name" value="Tscrpt_reg_AsnC/Lrp_C"/>
</dbReference>
<dbReference type="PRINTS" id="PR00033">
    <property type="entry name" value="HTHASNC"/>
</dbReference>
<dbReference type="Gene3D" id="1.10.10.10">
    <property type="entry name" value="Winged helix-like DNA-binding domain superfamily/Winged helix DNA-binding domain"/>
    <property type="match status" value="1"/>
</dbReference>
<dbReference type="SUPFAM" id="SSF54909">
    <property type="entry name" value="Dimeric alpha+beta barrel"/>
    <property type="match status" value="1"/>
</dbReference>
<evidence type="ECO:0000256" key="1">
    <source>
        <dbReference type="ARBA" id="ARBA00023015"/>
    </source>
</evidence>
<dbReference type="STRING" id="1123243.SAMN02745190_02438"/>
<dbReference type="Proteomes" id="UP000184404">
    <property type="component" value="Unassembled WGS sequence"/>
</dbReference>
<dbReference type="OrthoDB" id="66249at2"/>
<protein>
    <submittedName>
        <fullName evidence="5">Transcriptional regulator, AsnC family</fullName>
    </submittedName>
</protein>
<proteinExistence type="predicted"/>
<keyword evidence="3" id="KW-0804">Transcription</keyword>
<dbReference type="PROSITE" id="PS50956">
    <property type="entry name" value="HTH_ASNC_2"/>
    <property type="match status" value="1"/>
</dbReference>
<organism evidence="5 6">
    <name type="scientific">Schwartzia succinivorans DSM 10502</name>
    <dbReference type="NCBI Taxonomy" id="1123243"/>
    <lineage>
        <taxon>Bacteria</taxon>
        <taxon>Bacillati</taxon>
        <taxon>Bacillota</taxon>
        <taxon>Negativicutes</taxon>
        <taxon>Selenomonadales</taxon>
        <taxon>Selenomonadaceae</taxon>
        <taxon>Schwartzia</taxon>
    </lineage>
</organism>
<keyword evidence="6" id="KW-1185">Reference proteome</keyword>
<dbReference type="SUPFAM" id="SSF46785">
    <property type="entry name" value="Winged helix' DNA-binding domain"/>
    <property type="match status" value="1"/>
</dbReference>
<dbReference type="GO" id="GO:0005829">
    <property type="term" value="C:cytosol"/>
    <property type="evidence" value="ECO:0007669"/>
    <property type="project" value="TreeGrafter"/>
</dbReference>
<dbReference type="InterPro" id="IPR011991">
    <property type="entry name" value="ArsR-like_HTH"/>
</dbReference>
<dbReference type="InterPro" id="IPR011008">
    <property type="entry name" value="Dimeric_a/b-barrel"/>
</dbReference>
<evidence type="ECO:0000256" key="3">
    <source>
        <dbReference type="ARBA" id="ARBA00023163"/>
    </source>
</evidence>
<dbReference type="PANTHER" id="PTHR30154">
    <property type="entry name" value="LEUCINE-RESPONSIVE REGULATORY PROTEIN"/>
    <property type="match status" value="1"/>
</dbReference>
<evidence type="ECO:0000313" key="5">
    <source>
        <dbReference type="EMBL" id="SHF34464.1"/>
    </source>
</evidence>
<feature type="domain" description="HTH asnC-type" evidence="4">
    <location>
        <begin position="6"/>
        <end position="67"/>
    </location>
</feature>
<gene>
    <name evidence="5" type="ORF">SAMN02745190_02438</name>
</gene>